<dbReference type="Gene3D" id="3.40.50.970">
    <property type="match status" value="1"/>
</dbReference>
<name>A0A0C3A885_SERVB</name>
<dbReference type="PANTHER" id="PTHR23152:SF4">
    <property type="entry name" value="2-OXOADIPATE DEHYDROGENASE COMPLEX COMPONENT E1"/>
    <property type="match status" value="1"/>
</dbReference>
<keyword evidence="4" id="KW-0786">Thiamine pyrophosphate</keyword>
<dbReference type="InterPro" id="IPR029061">
    <property type="entry name" value="THDP-binding"/>
</dbReference>
<dbReference type="NCBIfam" id="NF008907">
    <property type="entry name" value="PRK12270.1"/>
    <property type="match status" value="1"/>
</dbReference>
<gene>
    <name evidence="6" type="ORF">M408DRAFT_333785</name>
</gene>
<evidence type="ECO:0000313" key="6">
    <source>
        <dbReference type="EMBL" id="KIM20845.1"/>
    </source>
</evidence>
<feature type="domain" description="Transketolase-like pyrimidine-binding" evidence="5">
    <location>
        <begin position="555"/>
        <end position="756"/>
    </location>
</feature>
<comment type="cofactor">
    <cofactor evidence="1">
        <name>thiamine diphosphate</name>
        <dbReference type="ChEBI" id="CHEBI:58937"/>
    </cofactor>
</comment>
<dbReference type="GO" id="GO:0030976">
    <property type="term" value="F:thiamine pyrophosphate binding"/>
    <property type="evidence" value="ECO:0007669"/>
    <property type="project" value="InterPro"/>
</dbReference>
<dbReference type="EMBL" id="KN824405">
    <property type="protein sequence ID" value="KIM20845.1"/>
    <property type="molecule type" value="Genomic_DNA"/>
</dbReference>
<evidence type="ECO:0000259" key="5">
    <source>
        <dbReference type="SMART" id="SM00861"/>
    </source>
</evidence>
<dbReference type="PANTHER" id="PTHR23152">
    <property type="entry name" value="2-OXOGLUTARATE DEHYDROGENASE"/>
    <property type="match status" value="1"/>
</dbReference>
<dbReference type="SUPFAM" id="SSF52518">
    <property type="entry name" value="Thiamin diphosphate-binding fold (THDP-binding)"/>
    <property type="match status" value="2"/>
</dbReference>
<sequence>MPDYTDAQLENRAKNAPLLRYVDSFRMHGHRAAHVDPLNKLQREEVAALDPARYGLSSPEQEYEIDGVLWYDGAPFDPTTSSPVSSDIKWSLKKITEHLKSVYVGAIAYEFMHSPSKAERLWFAHLLESEDDATQKQRLSDANKKQIWEDLVKSEVMDNFLQDKFPNLKRYGLEGAESMIPALNTLFNVASKAGVEHVMIGMPHRGRLNLLTDLLQYPPRALFHKIKGNSELPEWLGASGDVISHLAITSALQTEHGKLTVQLLQNPSHLEAINPVALGKTRGKQYSLIHTSDSSCMLGDKAMCVQLHGDAAFTGQGIVMESLGLSNLPHYTSGGSVHLVVNNNIGYTTPGTISRSSLYCSDVAKMINAPVLHVNGDFPEEVARAMDIAFQYRNFFRKDIIVDLITYRRWGHNELDEPGFTQPLMYQEIRQRESVPKRYEQKLIASGVIDSSASSEFRKARVAYLQSELDNSTTYVPTSEWDKGQETGVARGKWTQMVWPASQSAVHNPDTGVEKDVLVNVGKASVEIPSGFTMHERLKRHTGARVKSLETGTGINWGTAEALAFGSLMLDGHDVRISGQDVGRGTFSHRHAMLVDQRTEEVIVPLNECLKGGRIELANSSLSEVAVLGFEYGMSWETPSLLPIWEAQFGDFFNGAQVIIDTFVSSSQTKWAMQSGIVMLLPHGLDGAGPEHSSMRIERMLQLTNDPFVDGKNVNVNMSIVNPTTAAQYFHLLRRQMKRNYRKPLIVAAPKGLLRSPAASSDIGEFLPGTTFQPVLADPLADPNTTRRVLLVSGKLYYELVKERATRGLEKEVAIIRLEELCPFPFAHVKATLEPYFRSGSNPTIAWVQEEAQNQGAWPHVMPRLMNTLKDEGNRMEVEYVGREASEVPAVGVGKIHAAQNAAILKEAFEMRG</sequence>
<dbReference type="AlphaFoldDB" id="A0A0C3A885"/>
<evidence type="ECO:0000313" key="7">
    <source>
        <dbReference type="Proteomes" id="UP000054097"/>
    </source>
</evidence>
<dbReference type="Gene3D" id="3.40.50.11610">
    <property type="entry name" value="Multifunctional 2-oxoglutarate metabolism enzyme, C-terminal domain"/>
    <property type="match status" value="1"/>
</dbReference>
<dbReference type="CDD" id="cd02016">
    <property type="entry name" value="TPP_E1_OGDC_like"/>
    <property type="match status" value="1"/>
</dbReference>
<dbReference type="GO" id="GO:0016624">
    <property type="term" value="F:oxidoreductase activity, acting on the aldehyde or oxo group of donors, disulfide as acceptor"/>
    <property type="evidence" value="ECO:0007669"/>
    <property type="project" value="InterPro"/>
</dbReference>
<dbReference type="InterPro" id="IPR042179">
    <property type="entry name" value="KGD_C_sf"/>
</dbReference>
<evidence type="ECO:0000256" key="3">
    <source>
        <dbReference type="ARBA" id="ARBA00023002"/>
    </source>
</evidence>
<dbReference type="InterPro" id="IPR005475">
    <property type="entry name" value="Transketolase-like_Pyr-bd"/>
</dbReference>
<dbReference type="InterPro" id="IPR011603">
    <property type="entry name" value="2oxoglutarate_DH_E1"/>
</dbReference>
<evidence type="ECO:0000256" key="1">
    <source>
        <dbReference type="ARBA" id="ARBA00001964"/>
    </source>
</evidence>
<dbReference type="NCBIfam" id="TIGR00239">
    <property type="entry name" value="2oxo_dh_E1"/>
    <property type="match status" value="1"/>
</dbReference>
<dbReference type="GO" id="GO:0006091">
    <property type="term" value="P:generation of precursor metabolites and energy"/>
    <property type="evidence" value="ECO:0007669"/>
    <property type="project" value="UniProtKB-ARBA"/>
</dbReference>
<evidence type="ECO:0000256" key="2">
    <source>
        <dbReference type="ARBA" id="ARBA00006936"/>
    </source>
</evidence>
<comment type="similarity">
    <text evidence="2">Belongs to the alpha-ketoglutarate dehydrogenase family.</text>
</comment>
<keyword evidence="7" id="KW-1185">Reference proteome</keyword>
<protein>
    <recommendedName>
        <fullName evidence="5">Transketolase-like pyrimidine-binding domain-containing protein</fullName>
    </recommendedName>
</protein>
<dbReference type="PIRSF" id="PIRSF000157">
    <property type="entry name" value="Oxoglu_dh_E1"/>
    <property type="match status" value="1"/>
</dbReference>
<dbReference type="InterPro" id="IPR031717">
    <property type="entry name" value="ODO-1/KGD_C"/>
</dbReference>
<dbReference type="Proteomes" id="UP000054097">
    <property type="component" value="Unassembled WGS sequence"/>
</dbReference>
<evidence type="ECO:0000256" key="4">
    <source>
        <dbReference type="ARBA" id="ARBA00023052"/>
    </source>
</evidence>
<dbReference type="SMART" id="SM00861">
    <property type="entry name" value="Transket_pyr"/>
    <property type="match status" value="1"/>
</dbReference>
<keyword evidence="3" id="KW-0560">Oxidoreductase</keyword>
<organism evidence="6 7">
    <name type="scientific">Serendipita vermifera MAFF 305830</name>
    <dbReference type="NCBI Taxonomy" id="933852"/>
    <lineage>
        <taxon>Eukaryota</taxon>
        <taxon>Fungi</taxon>
        <taxon>Dikarya</taxon>
        <taxon>Basidiomycota</taxon>
        <taxon>Agaricomycotina</taxon>
        <taxon>Agaricomycetes</taxon>
        <taxon>Sebacinales</taxon>
        <taxon>Serendipitaceae</taxon>
        <taxon>Serendipita</taxon>
    </lineage>
</organism>
<dbReference type="Pfam" id="PF00676">
    <property type="entry name" value="E1_dh"/>
    <property type="match status" value="1"/>
</dbReference>
<reference evidence="6 7" key="1">
    <citation type="submission" date="2014-04" db="EMBL/GenBank/DDBJ databases">
        <authorList>
            <consortium name="DOE Joint Genome Institute"/>
            <person name="Kuo A."/>
            <person name="Zuccaro A."/>
            <person name="Kohler A."/>
            <person name="Nagy L.G."/>
            <person name="Floudas D."/>
            <person name="Copeland A."/>
            <person name="Barry K.W."/>
            <person name="Cichocki N."/>
            <person name="Veneault-Fourrey C."/>
            <person name="LaButti K."/>
            <person name="Lindquist E.A."/>
            <person name="Lipzen A."/>
            <person name="Lundell T."/>
            <person name="Morin E."/>
            <person name="Murat C."/>
            <person name="Sun H."/>
            <person name="Tunlid A."/>
            <person name="Henrissat B."/>
            <person name="Grigoriev I.V."/>
            <person name="Hibbett D.S."/>
            <person name="Martin F."/>
            <person name="Nordberg H.P."/>
            <person name="Cantor M.N."/>
            <person name="Hua S.X."/>
        </authorList>
    </citation>
    <scope>NUCLEOTIDE SEQUENCE [LARGE SCALE GENOMIC DNA]</scope>
    <source>
        <strain evidence="6 7">MAFF 305830</strain>
    </source>
</reference>
<dbReference type="OrthoDB" id="413077at2759"/>
<accession>A0A0C3A885</accession>
<dbReference type="Gene3D" id="3.40.50.12470">
    <property type="match status" value="1"/>
</dbReference>
<dbReference type="Pfam" id="PF02779">
    <property type="entry name" value="Transket_pyr"/>
    <property type="match status" value="1"/>
</dbReference>
<proteinExistence type="inferred from homology"/>
<dbReference type="Gene3D" id="1.10.287.1150">
    <property type="entry name" value="TPP helical domain"/>
    <property type="match status" value="1"/>
</dbReference>
<reference evidence="7" key="2">
    <citation type="submission" date="2015-01" db="EMBL/GenBank/DDBJ databases">
        <title>Evolutionary Origins and Diversification of the Mycorrhizal Mutualists.</title>
        <authorList>
            <consortium name="DOE Joint Genome Institute"/>
            <consortium name="Mycorrhizal Genomics Consortium"/>
            <person name="Kohler A."/>
            <person name="Kuo A."/>
            <person name="Nagy L.G."/>
            <person name="Floudas D."/>
            <person name="Copeland A."/>
            <person name="Barry K.W."/>
            <person name="Cichocki N."/>
            <person name="Veneault-Fourrey C."/>
            <person name="LaButti K."/>
            <person name="Lindquist E.A."/>
            <person name="Lipzen A."/>
            <person name="Lundell T."/>
            <person name="Morin E."/>
            <person name="Murat C."/>
            <person name="Riley R."/>
            <person name="Ohm R."/>
            <person name="Sun H."/>
            <person name="Tunlid A."/>
            <person name="Henrissat B."/>
            <person name="Grigoriev I.V."/>
            <person name="Hibbett D.S."/>
            <person name="Martin F."/>
        </authorList>
    </citation>
    <scope>NUCLEOTIDE SEQUENCE [LARGE SCALE GENOMIC DNA]</scope>
    <source>
        <strain evidence="7">MAFF 305830</strain>
    </source>
</reference>
<dbReference type="HOGENOM" id="CLU_004709_1_0_1"/>
<dbReference type="STRING" id="933852.A0A0C3A885"/>
<dbReference type="InterPro" id="IPR001017">
    <property type="entry name" value="DH_E1"/>
</dbReference>
<dbReference type="Pfam" id="PF16870">
    <property type="entry name" value="OxoGdeHyase_C"/>
    <property type="match status" value="1"/>
</dbReference>
<dbReference type="NCBIfam" id="NF006914">
    <property type="entry name" value="PRK09404.1"/>
    <property type="match status" value="1"/>
</dbReference>